<dbReference type="HAMAP" id="MF_00984">
    <property type="entry name" value="SSB"/>
    <property type="match status" value="1"/>
</dbReference>
<dbReference type="Gene3D" id="2.40.50.140">
    <property type="entry name" value="Nucleic acid-binding proteins"/>
    <property type="match status" value="1"/>
</dbReference>
<gene>
    <name evidence="5" type="ORF">BFL38_07330</name>
</gene>
<dbReference type="Proteomes" id="UP000095247">
    <property type="component" value="Unassembled WGS sequence"/>
</dbReference>
<dbReference type="SUPFAM" id="SSF50249">
    <property type="entry name" value="Nucleic acid-binding proteins"/>
    <property type="match status" value="1"/>
</dbReference>
<evidence type="ECO:0000256" key="3">
    <source>
        <dbReference type="RuleBase" id="RU000524"/>
    </source>
</evidence>
<feature type="region of interest" description="Disordered" evidence="4">
    <location>
        <begin position="114"/>
        <end position="142"/>
    </location>
</feature>
<evidence type="ECO:0000313" key="5">
    <source>
        <dbReference type="EMBL" id="OEJ14646.1"/>
    </source>
</evidence>
<dbReference type="GO" id="GO:0009295">
    <property type="term" value="C:nucleoid"/>
    <property type="evidence" value="ECO:0007669"/>
    <property type="project" value="TreeGrafter"/>
</dbReference>
<dbReference type="PROSITE" id="PS50935">
    <property type="entry name" value="SSB"/>
    <property type="match status" value="1"/>
</dbReference>
<dbReference type="GO" id="GO:0006260">
    <property type="term" value="P:DNA replication"/>
    <property type="evidence" value="ECO:0007669"/>
    <property type="project" value="InterPro"/>
</dbReference>
<feature type="compositionally biased region" description="Acidic residues" evidence="4">
    <location>
        <begin position="133"/>
        <end position="142"/>
    </location>
</feature>
<dbReference type="PANTHER" id="PTHR10302">
    <property type="entry name" value="SINGLE-STRANDED DNA-BINDING PROTEIN"/>
    <property type="match status" value="1"/>
</dbReference>
<evidence type="ECO:0000256" key="2">
    <source>
        <dbReference type="HAMAP-Rule" id="MF_00984"/>
    </source>
</evidence>
<sequence length="142" mass="15388">MATDFNSVTLIGRLTADPVSKYLPSGSAVAEFSIANNYYVSSKNATEVNYFDIVAFGKMAETVSKYLTKGKQVAVMGTLRQERWQDKDTNTARSKVRIIMQSMQMLGTSANAAPGMDTAYSPSASSGNVDLGSFEDDDEVPF</sequence>
<dbReference type="NCBIfam" id="TIGR00621">
    <property type="entry name" value="ssb"/>
    <property type="match status" value="1"/>
</dbReference>
<keyword evidence="1 2" id="KW-0238">DNA-binding</keyword>
<accession>A0A1E5NET2</accession>
<dbReference type="RefSeq" id="WP_069726158.1">
    <property type="nucleotide sequence ID" value="NZ_MDCO01000009.1"/>
</dbReference>
<name>A0A1E5NET2_9SPIR</name>
<dbReference type="Pfam" id="PF00436">
    <property type="entry name" value="SSB"/>
    <property type="match status" value="1"/>
</dbReference>
<comment type="caution">
    <text evidence="5">The sequence shown here is derived from an EMBL/GenBank/DDBJ whole genome shotgun (WGS) entry which is preliminary data.</text>
</comment>
<organism evidence="5 6">
    <name type="scientific">Brachyspira hampsonii</name>
    <dbReference type="NCBI Taxonomy" id="1287055"/>
    <lineage>
        <taxon>Bacteria</taxon>
        <taxon>Pseudomonadati</taxon>
        <taxon>Spirochaetota</taxon>
        <taxon>Spirochaetia</taxon>
        <taxon>Brachyspirales</taxon>
        <taxon>Brachyspiraceae</taxon>
        <taxon>Brachyspira</taxon>
    </lineage>
</organism>
<comment type="subunit">
    <text evidence="2">Homotetramer.</text>
</comment>
<dbReference type="AlphaFoldDB" id="A0A1E5NET2"/>
<dbReference type="EMBL" id="MDCO01000009">
    <property type="protein sequence ID" value="OEJ14646.1"/>
    <property type="molecule type" value="Genomic_DNA"/>
</dbReference>
<dbReference type="InterPro" id="IPR012340">
    <property type="entry name" value="NA-bd_OB-fold"/>
</dbReference>
<dbReference type="InterPro" id="IPR000424">
    <property type="entry name" value="Primosome_PriB/ssb"/>
</dbReference>
<dbReference type="PANTHER" id="PTHR10302:SF27">
    <property type="entry name" value="SINGLE-STRANDED DNA-BINDING PROTEIN"/>
    <property type="match status" value="1"/>
</dbReference>
<evidence type="ECO:0000256" key="4">
    <source>
        <dbReference type="SAM" id="MobiDB-lite"/>
    </source>
</evidence>
<evidence type="ECO:0000256" key="1">
    <source>
        <dbReference type="ARBA" id="ARBA00023125"/>
    </source>
</evidence>
<reference evidence="5 6" key="1">
    <citation type="submission" date="2016-08" db="EMBL/GenBank/DDBJ databases">
        <title>Characterization and recognition of Brachyspira hampsonii sp. nov., a novel intestinal spirochete that is pathogenic to pigs.</title>
        <authorList>
            <person name="Mirajkar N."/>
            <person name="La T."/>
            <person name="Phillips N."/>
            <person name="Hampson D."/>
            <person name="Gebhart C."/>
        </authorList>
    </citation>
    <scope>NUCLEOTIDE SEQUENCE [LARGE SCALE GENOMIC DNA]</scope>
    <source>
        <strain evidence="5 6">P280/1</strain>
    </source>
</reference>
<evidence type="ECO:0000313" key="6">
    <source>
        <dbReference type="Proteomes" id="UP000095247"/>
    </source>
</evidence>
<protein>
    <recommendedName>
        <fullName evidence="2 3">Single-stranded DNA-binding protein</fullName>
        <shortName evidence="2">SSB</shortName>
    </recommendedName>
</protein>
<comment type="caution">
    <text evidence="2">Lacks conserved residue(s) required for the propagation of feature annotation.</text>
</comment>
<dbReference type="InterPro" id="IPR011344">
    <property type="entry name" value="ssDNA-bd"/>
</dbReference>
<proteinExistence type="inferred from homology"/>
<dbReference type="CDD" id="cd04496">
    <property type="entry name" value="SSB_OBF"/>
    <property type="match status" value="1"/>
</dbReference>
<dbReference type="GO" id="GO:0003697">
    <property type="term" value="F:single-stranded DNA binding"/>
    <property type="evidence" value="ECO:0007669"/>
    <property type="project" value="UniProtKB-UniRule"/>
</dbReference>